<evidence type="ECO:0000313" key="5">
    <source>
        <dbReference type="EMBL" id="AXE60507.1"/>
    </source>
</evidence>
<dbReference type="PRINTS" id="PR00506">
    <property type="entry name" value="D21N6MTFRASE"/>
</dbReference>
<evidence type="ECO:0000259" key="4">
    <source>
        <dbReference type="Pfam" id="PF01555"/>
    </source>
</evidence>
<dbReference type="InterPro" id="IPR002941">
    <property type="entry name" value="DNA_methylase_N4/N6"/>
</dbReference>
<dbReference type="AlphaFoldDB" id="A0A2Z5IPS3"/>
<evidence type="ECO:0000256" key="2">
    <source>
        <dbReference type="ARBA" id="ARBA00022679"/>
    </source>
</evidence>
<dbReference type="Proteomes" id="UP000252477">
    <property type="component" value="Chromosome"/>
</dbReference>
<evidence type="ECO:0000256" key="1">
    <source>
        <dbReference type="ARBA" id="ARBA00022603"/>
    </source>
</evidence>
<keyword evidence="1 5" id="KW-0489">Methyltransferase</keyword>
<reference evidence="6" key="1">
    <citation type="journal article" date="2018" name="Microbiol. Resour. Announc.">
        <title>Complete Sequence and Annotation of the Mycoplasma phocidae Strain 105T Genome.</title>
        <authorList>
            <person name="Frasca S. Jr."/>
            <person name="Kutish G.F."/>
            <person name="Michaels D.L."/>
            <person name="Brown D.R."/>
        </authorList>
    </citation>
    <scope>NUCLEOTIDE SEQUENCE [LARGE SCALE GENOMIC DNA]</scope>
    <source>
        <strain evidence="6">105</strain>
    </source>
</reference>
<dbReference type="InterPro" id="IPR029063">
    <property type="entry name" value="SAM-dependent_MTases_sf"/>
</dbReference>
<dbReference type="InterPro" id="IPR002295">
    <property type="entry name" value="N4/N6-MTase_EcoPI_Mod-like"/>
</dbReference>
<dbReference type="EC" id="2.1.1.72" evidence="5"/>
<gene>
    <name evidence="5" type="ORF">DA803_00120</name>
</gene>
<protein>
    <submittedName>
        <fullName evidence="5">Type III restriction-modification system methylation subunit</fullName>
        <ecNumber evidence="5">2.1.1.72</ecNumber>
    </submittedName>
</protein>
<dbReference type="Gene3D" id="3.40.50.150">
    <property type="entry name" value="Vaccinia Virus protein VP39"/>
    <property type="match status" value="1"/>
</dbReference>
<dbReference type="OrthoDB" id="9800801at2"/>
<dbReference type="GO" id="GO:0008170">
    <property type="term" value="F:N-methyltransferase activity"/>
    <property type="evidence" value="ECO:0007669"/>
    <property type="project" value="InterPro"/>
</dbReference>
<dbReference type="GO" id="GO:0009007">
    <property type="term" value="F:site-specific DNA-methyltransferase (adenine-specific) activity"/>
    <property type="evidence" value="ECO:0007669"/>
    <property type="project" value="UniProtKB-EC"/>
</dbReference>
<dbReference type="GO" id="GO:0003677">
    <property type="term" value="F:DNA binding"/>
    <property type="evidence" value="ECO:0007669"/>
    <property type="project" value="InterPro"/>
</dbReference>
<keyword evidence="2 5" id="KW-0808">Transferase</keyword>
<accession>A0A2Z5IPS3</accession>
<evidence type="ECO:0000313" key="6">
    <source>
        <dbReference type="Proteomes" id="UP000252477"/>
    </source>
</evidence>
<keyword evidence="3" id="KW-0949">S-adenosyl-L-methionine</keyword>
<proteinExistence type="predicted"/>
<evidence type="ECO:0000256" key="3">
    <source>
        <dbReference type="ARBA" id="ARBA00022691"/>
    </source>
</evidence>
<organism evidence="5 6">
    <name type="scientific">[Mycoplasma] phocae</name>
    <dbReference type="NCBI Taxonomy" id="142651"/>
    <lineage>
        <taxon>Bacteria</taxon>
        <taxon>Bacillati</taxon>
        <taxon>Mycoplasmatota</taxon>
        <taxon>Mycoplasmoidales</taxon>
        <taxon>Metamycoplasmataceae</taxon>
        <taxon>Metamycoplasma</taxon>
    </lineage>
</organism>
<keyword evidence="6" id="KW-1185">Reference proteome</keyword>
<dbReference type="Pfam" id="PF01555">
    <property type="entry name" value="N6_N4_Mtase"/>
    <property type="match status" value="1"/>
</dbReference>
<dbReference type="SUPFAM" id="SSF53335">
    <property type="entry name" value="S-adenosyl-L-methionine-dependent methyltransferases"/>
    <property type="match status" value="1"/>
</dbReference>
<dbReference type="KEGG" id="mpho:DA803_00120"/>
<dbReference type="EMBL" id="CP029295">
    <property type="protein sequence ID" value="AXE60507.1"/>
    <property type="molecule type" value="Genomic_DNA"/>
</dbReference>
<dbReference type="GO" id="GO:0032259">
    <property type="term" value="P:methylation"/>
    <property type="evidence" value="ECO:0007669"/>
    <property type="project" value="UniProtKB-KW"/>
</dbReference>
<sequence length="379" mass="43932">MMNERLIMARKLLKEDGVIFVSIDDSEQAYLKVLMDEIFGEENFVTNFLWQTNSSSMKSTNFVKSNFEYILCYVKNIFKTKGFSKQNTTTMEFNNIDSDPKDNWFSSNATYKFNENNPKTFSIKLPNGNNIVRTWRFTKDEYLSKKIPLYFNGDNVPRIKIYESEWITKKPYTNLLMNFNLQNKWITDEYKENMLNDIAIIDSFSIAKNKLNSIMPDNEFSTPKPESLIKYLINLHTNKNARVLDFFAGSGTTGHAVLELNREDGGNRSYTLVTNNENNIAKKVTYERLYRINNGIGSEGESFPWAEKNEPYNSSLNVFNLVKFNTAIDNTEDTNKKIKLKFLESASYFGIKKNDISEKDLLTDLLSLEPLEENNNATN</sequence>
<name>A0A2Z5IPS3_9BACT</name>
<feature type="domain" description="DNA methylase N-4/N-6" evidence="4">
    <location>
        <begin position="2"/>
        <end position="263"/>
    </location>
</feature>